<dbReference type="PANTHER" id="PTHR42695">
    <property type="entry name" value="GLUTAMINE AMIDOTRANSFERASE YLR126C-RELATED"/>
    <property type="match status" value="1"/>
</dbReference>
<reference evidence="2 3" key="1">
    <citation type="journal article" date="2019" name="Int. J. Syst. Evol. Microbiol.">
        <title>The Global Catalogue of Microorganisms (GCM) 10K type strain sequencing project: providing services to taxonomists for standard genome sequencing and annotation.</title>
        <authorList>
            <consortium name="The Broad Institute Genomics Platform"/>
            <consortium name="The Broad Institute Genome Sequencing Center for Infectious Disease"/>
            <person name="Wu L."/>
            <person name="Ma J."/>
        </authorList>
    </citation>
    <scope>NUCLEOTIDE SEQUENCE [LARGE SCALE GENOMIC DNA]</scope>
    <source>
        <strain evidence="2 3">JCM 15503</strain>
    </source>
</reference>
<dbReference type="CDD" id="cd01741">
    <property type="entry name" value="GATase1_1"/>
    <property type="match status" value="1"/>
</dbReference>
<name>A0ABN1JR61_9BURK</name>
<organism evidence="2 3">
    <name type="scientific">Ideonella azotifigens</name>
    <dbReference type="NCBI Taxonomy" id="513160"/>
    <lineage>
        <taxon>Bacteria</taxon>
        <taxon>Pseudomonadati</taxon>
        <taxon>Pseudomonadota</taxon>
        <taxon>Betaproteobacteria</taxon>
        <taxon>Burkholderiales</taxon>
        <taxon>Sphaerotilaceae</taxon>
        <taxon>Ideonella</taxon>
    </lineage>
</organism>
<evidence type="ECO:0000313" key="2">
    <source>
        <dbReference type="EMBL" id="GAA0745062.1"/>
    </source>
</evidence>
<dbReference type="PROSITE" id="PS51273">
    <property type="entry name" value="GATASE_TYPE_1"/>
    <property type="match status" value="1"/>
</dbReference>
<dbReference type="Pfam" id="PF00117">
    <property type="entry name" value="GATase"/>
    <property type="match status" value="1"/>
</dbReference>
<evidence type="ECO:0000259" key="1">
    <source>
        <dbReference type="Pfam" id="PF00117"/>
    </source>
</evidence>
<sequence>MADDGPAYLARWLQQSGLSFDLASVAAGDEVPASAEPYDAIAMLGGAMSVNDNLPFLARAEALLRDAVARGRPVLGHCLGGQMLAKALGAPTTDNLVPEFGWTHITPTGTPLAQGWFGRGTPLPVYQWHFQTFALPAGATLLAGNAACPHQAFAFGPHLGMQFHIEVDAEKLNRWCSEAPKDGDPLRQHATVQGEAAMRADTTRFLADSQATAAHIYARWLALAGLSS</sequence>
<protein>
    <submittedName>
        <fullName evidence="2">GMP synthase</fullName>
    </submittedName>
</protein>
<keyword evidence="3" id="KW-1185">Reference proteome</keyword>
<dbReference type="Gene3D" id="3.40.50.880">
    <property type="match status" value="1"/>
</dbReference>
<feature type="domain" description="Glutamine amidotransferase" evidence="1">
    <location>
        <begin position="13"/>
        <end position="169"/>
    </location>
</feature>
<dbReference type="InterPro" id="IPR029062">
    <property type="entry name" value="Class_I_gatase-like"/>
</dbReference>
<gene>
    <name evidence="2" type="ORF">GCM10009107_11220</name>
</gene>
<dbReference type="PANTHER" id="PTHR42695:SF5">
    <property type="entry name" value="GLUTAMINE AMIDOTRANSFERASE YLR126C-RELATED"/>
    <property type="match status" value="1"/>
</dbReference>
<proteinExistence type="predicted"/>
<accession>A0ABN1JR61</accession>
<dbReference type="InterPro" id="IPR017926">
    <property type="entry name" value="GATASE"/>
</dbReference>
<dbReference type="EMBL" id="BAAAEW010000004">
    <property type="protein sequence ID" value="GAA0745062.1"/>
    <property type="molecule type" value="Genomic_DNA"/>
</dbReference>
<comment type="caution">
    <text evidence="2">The sequence shown here is derived from an EMBL/GenBank/DDBJ whole genome shotgun (WGS) entry which is preliminary data.</text>
</comment>
<dbReference type="InterPro" id="IPR044992">
    <property type="entry name" value="ChyE-like"/>
</dbReference>
<dbReference type="Proteomes" id="UP001500279">
    <property type="component" value="Unassembled WGS sequence"/>
</dbReference>
<evidence type="ECO:0000313" key="3">
    <source>
        <dbReference type="Proteomes" id="UP001500279"/>
    </source>
</evidence>
<dbReference type="SUPFAM" id="SSF52317">
    <property type="entry name" value="Class I glutamine amidotransferase-like"/>
    <property type="match status" value="1"/>
</dbReference>